<dbReference type="EMBL" id="JAVRJZ010000015">
    <property type="protein sequence ID" value="KAK2713164.1"/>
    <property type="molecule type" value="Genomic_DNA"/>
</dbReference>
<feature type="compositionally biased region" description="Polar residues" evidence="2">
    <location>
        <begin position="775"/>
        <end position="792"/>
    </location>
</feature>
<feature type="compositionally biased region" description="Low complexity" evidence="2">
    <location>
        <begin position="725"/>
        <end position="736"/>
    </location>
</feature>
<feature type="region of interest" description="Disordered" evidence="2">
    <location>
        <begin position="532"/>
        <end position="556"/>
    </location>
</feature>
<comment type="similarity">
    <text evidence="1">Belongs to the SPT20 family.</text>
</comment>
<feature type="domain" description="Spt20-like SEP" evidence="3">
    <location>
        <begin position="39"/>
        <end position="173"/>
    </location>
</feature>
<name>A0AA88HMT5_ARTSF</name>
<keyword evidence="5" id="KW-1185">Reference proteome</keyword>
<dbReference type="AlphaFoldDB" id="A0AA88HMT5"/>
<feature type="region of interest" description="Disordered" evidence="2">
    <location>
        <begin position="570"/>
        <end position="736"/>
    </location>
</feature>
<sequence>MKDSFLKLENLAEETEVDSYRGYNHSTCDTGNVDFSRIIVTLYPPNEGYSVSIYSKDHPGFNFDTGLIPYDEYEFLECIDNRELPFMILDILDELGINLFSSGVLHAELRDCRENPNISTCPKEFVVLKPTLQSIVHELAMCCGEDVSEEEKNLIESRLLRILSGPLDLEVKPGNDWESEDEDDSGEQDSPKFRLSDIRFSVIKKRRLEWDAPPGLRLYDFLKKRKEAKPSSSSQRQHLRRKEYFPPFWMENPSEIVPPNEIVDVVQFAKVQDRPAETTDSGLVPLEEYIFEADKGPQGQGRIYLVRLTILHRRATDEFVGELYVDRDYKENNPSNGSLCRFPLGPRGMVNKYIHQFTEIFTEEGRKSVKITHNMPNQPPRVMCTFAMKEQKLKQEQALQQQQQQAAQPTADPAQPVLPAANTMQETVQSVNTVPPPNVTVTQASEIPSIASTQQPRMGQPLTRQALIENLKSGQLTPPISALLTSLINSGQLQRTPSGGLAIAKPGGQSTSGGEEGVRIVLPQSVQIQNQQVPGVQQPSGGTVTAPIRGIVPRPTRPANLASLLATRNASLTDSMRGHRSVSPGSPRLTGATSPRPIVAHSPMVRTPATPRPEDVVLAIDPPVSSDSGINTLNGQKGIKPELQSPVTPQQPNPTLNSLLAGSPHSVTPDPNSVLERLSSPPSISSRASSAASLLSPRTIGPVSTPLGSGQRVAVQKRQQPIIQSTGPPSTSSDPGSMMNLQDGNTGNLQNVQVSIPGLSMPLSLQIAMPEEGSSPDQQGQTMVLQPHTSQPQRLASQLKTTQGNQTTVLLVGPRPGSVGQSQGQSIALPVSLLQLPKSQAQGTRPIGQIRTSLIRQPQPGGSNVRQINSQNLTTHQQLQLALQRHAAQKLQQQQRATTEQHGKLS</sequence>
<proteinExistence type="inferred from homology"/>
<dbReference type="Pfam" id="PF12090">
    <property type="entry name" value="Spt20_SEP"/>
    <property type="match status" value="1"/>
</dbReference>
<evidence type="ECO:0000313" key="4">
    <source>
        <dbReference type="EMBL" id="KAK2713164.1"/>
    </source>
</evidence>
<feature type="compositionally biased region" description="Polar residues" evidence="2">
    <location>
        <begin position="625"/>
        <end position="635"/>
    </location>
</feature>
<feature type="compositionally biased region" description="Acidic residues" evidence="2">
    <location>
        <begin position="177"/>
        <end position="187"/>
    </location>
</feature>
<dbReference type="InterPro" id="IPR046468">
    <property type="entry name" value="Spt20-like_SEP"/>
</dbReference>
<feature type="compositionally biased region" description="Low complexity" evidence="2">
    <location>
        <begin position="396"/>
        <end position="408"/>
    </location>
</feature>
<feature type="region of interest" description="Disordered" evidence="2">
    <location>
        <begin position="877"/>
        <end position="906"/>
    </location>
</feature>
<evidence type="ECO:0000256" key="1">
    <source>
        <dbReference type="ARBA" id="ARBA00009112"/>
    </source>
</evidence>
<dbReference type="PANTHER" id="PTHR13526">
    <property type="entry name" value="TRANSCRIPTION FACTOR SPT20 HOMOLOG"/>
    <property type="match status" value="1"/>
</dbReference>
<feature type="region of interest" description="Disordered" evidence="2">
    <location>
        <begin position="771"/>
        <end position="792"/>
    </location>
</feature>
<dbReference type="InterPro" id="IPR021950">
    <property type="entry name" value="Spt20"/>
</dbReference>
<feature type="region of interest" description="Disordered" evidence="2">
    <location>
        <begin position="394"/>
        <end position="416"/>
    </location>
</feature>
<organism evidence="4 5">
    <name type="scientific">Artemia franciscana</name>
    <name type="common">Brine shrimp</name>
    <name type="synonym">Artemia sanfranciscana</name>
    <dbReference type="NCBI Taxonomy" id="6661"/>
    <lineage>
        <taxon>Eukaryota</taxon>
        <taxon>Metazoa</taxon>
        <taxon>Ecdysozoa</taxon>
        <taxon>Arthropoda</taxon>
        <taxon>Crustacea</taxon>
        <taxon>Branchiopoda</taxon>
        <taxon>Anostraca</taxon>
        <taxon>Artemiidae</taxon>
        <taxon>Artemia</taxon>
    </lineage>
</organism>
<evidence type="ECO:0000259" key="3">
    <source>
        <dbReference type="Pfam" id="PF12090"/>
    </source>
</evidence>
<comment type="caution">
    <text evidence="4">The sequence shown here is derived from an EMBL/GenBank/DDBJ whole genome shotgun (WGS) entry which is preliminary data.</text>
</comment>
<evidence type="ECO:0000256" key="2">
    <source>
        <dbReference type="SAM" id="MobiDB-lite"/>
    </source>
</evidence>
<dbReference type="GO" id="GO:0003712">
    <property type="term" value="F:transcription coregulator activity"/>
    <property type="evidence" value="ECO:0007669"/>
    <property type="project" value="InterPro"/>
</dbReference>
<evidence type="ECO:0000313" key="5">
    <source>
        <dbReference type="Proteomes" id="UP001187531"/>
    </source>
</evidence>
<dbReference type="PANTHER" id="PTHR13526:SF8">
    <property type="entry name" value="TRANSCRIPTION FACTOR SPT20 HOMOLOG"/>
    <property type="match status" value="1"/>
</dbReference>
<dbReference type="GO" id="GO:0000124">
    <property type="term" value="C:SAGA complex"/>
    <property type="evidence" value="ECO:0007669"/>
    <property type="project" value="InterPro"/>
</dbReference>
<feature type="compositionally biased region" description="Low complexity" evidence="2">
    <location>
        <begin position="532"/>
        <end position="542"/>
    </location>
</feature>
<reference evidence="4" key="1">
    <citation type="submission" date="2023-07" db="EMBL/GenBank/DDBJ databases">
        <title>Chromosome-level genome assembly of Artemia franciscana.</title>
        <authorList>
            <person name="Jo E."/>
        </authorList>
    </citation>
    <scope>NUCLEOTIDE SEQUENCE</scope>
    <source>
        <tissue evidence="4">Whole body</tissue>
    </source>
</reference>
<dbReference type="GO" id="GO:0006357">
    <property type="term" value="P:regulation of transcription by RNA polymerase II"/>
    <property type="evidence" value="ECO:0007669"/>
    <property type="project" value="TreeGrafter"/>
</dbReference>
<dbReference type="Proteomes" id="UP001187531">
    <property type="component" value="Unassembled WGS sequence"/>
</dbReference>
<feature type="region of interest" description="Disordered" evidence="2">
    <location>
        <begin position="172"/>
        <end position="191"/>
    </location>
</feature>
<feature type="compositionally biased region" description="Low complexity" evidence="2">
    <location>
        <begin position="877"/>
        <end position="898"/>
    </location>
</feature>
<accession>A0AA88HMT5</accession>
<feature type="compositionally biased region" description="Polar residues" evidence="2">
    <location>
        <begin position="645"/>
        <end position="671"/>
    </location>
</feature>
<feature type="compositionally biased region" description="Low complexity" evidence="2">
    <location>
        <begin position="677"/>
        <end position="698"/>
    </location>
</feature>
<protein>
    <recommendedName>
        <fullName evidence="3">Spt20-like SEP domain-containing protein</fullName>
    </recommendedName>
</protein>
<gene>
    <name evidence="4" type="ORF">QYM36_011753</name>
</gene>